<evidence type="ECO:0000256" key="5">
    <source>
        <dbReference type="ARBA" id="ARBA00023136"/>
    </source>
</evidence>
<sequence length="860" mass="96441">MNIMNKLTIRHLKENKRRTLVTIIGVIISVAMVTAVTTLGVSFLDLMKRQTIADAGEWHVQYVNVNKEQIEAIEKDNATKELIIASDRGYANLEGSQNKRKPYLFIKEFNKKGLENFPIKVINGRMPHANNEIAISKEISANAKVTYKIGDQITLDIGQRYFAGEKNALGQNDPLQQNQGELYETFNMENSKTFTVVGIIERPSWEPSWSPGYTVISYVDQNNLENGERVDASVILKKVNGSLYQHAEEIVKQNQIEKVKYHDELLRYYGVTDSDNLRTTLYSLAAIIMSVIIVGSVALIYNAFAISVSERTRHLGMLASVGATKKQKRNSVFFEGTIIGAISIPIGIIAGMVGIGATFWFINTYLEGVLGSSEQLMVVVTPLSILVSCIISIVTIFISTYLPARKASKVSAIDAIRQTQDVKLSGKAVKTSKLVRKIFGIEAEIGLKNMKRNKKRYRATVFSLVISIVLFLSVSFFTANLKKSLELSQENINFDISIYSPNAVEEELNKLTSVKYVTNSIIVHRLQLNSWIDKSMMAKELEKNVKNDKAILKDGKYPYYIILYGLDDKSFAAYATQVGADLDSLQNPNDPTAIVIDQISYQDYEEGKFVETKAINTQPGQVIDLFTLNNENGEEQFLNKVKIGALTDQVPMGTYNPYLGGLDIIVSETTLNSLINEKVQNEVQAEIYLTTTDPMKTQEELEKLELANTHIYNVYQSKQQNEQLLMFMSIFTYGFIVLITLISVANIFNTISTSISLRKREFAMLKSVGMTPKGFNKMIHYESIFYGINSLLYGLPLSIGVMGLIYWGLGNTFEYGFALPWMSILYVIAAIFIIVGSAMIYSISKVKKDNIIDALKQEII</sequence>
<evidence type="ECO:0000256" key="2">
    <source>
        <dbReference type="ARBA" id="ARBA00022475"/>
    </source>
</evidence>
<dbReference type="RefSeq" id="WP_230498375.1">
    <property type="nucleotide sequence ID" value="NZ_CAKJTG010000029.1"/>
</dbReference>
<organism evidence="10 11">
    <name type="scientific">Pseudoneobacillus rhizosphaerae</name>
    <dbReference type="NCBI Taxonomy" id="2880968"/>
    <lineage>
        <taxon>Bacteria</taxon>
        <taxon>Bacillati</taxon>
        <taxon>Bacillota</taxon>
        <taxon>Bacilli</taxon>
        <taxon>Bacillales</taxon>
        <taxon>Bacillaceae</taxon>
        <taxon>Pseudoneobacillus</taxon>
    </lineage>
</organism>
<feature type="transmembrane region" description="Helical" evidence="7">
    <location>
        <begin position="281"/>
        <end position="304"/>
    </location>
</feature>
<comment type="similarity">
    <text evidence="6">Belongs to the ABC-4 integral membrane protein family.</text>
</comment>
<comment type="caution">
    <text evidence="10">The sequence shown here is derived from an EMBL/GenBank/DDBJ whole genome shotgun (WGS) entry which is preliminary data.</text>
</comment>
<feature type="domain" description="MacB-like periplasmic core" evidence="9">
    <location>
        <begin position="19"/>
        <end position="204"/>
    </location>
</feature>
<feature type="transmembrane region" description="Helical" evidence="7">
    <location>
        <begin position="784"/>
        <end position="809"/>
    </location>
</feature>
<evidence type="ECO:0008006" key="12">
    <source>
        <dbReference type="Google" id="ProtNLM"/>
    </source>
</evidence>
<evidence type="ECO:0000256" key="4">
    <source>
        <dbReference type="ARBA" id="ARBA00022989"/>
    </source>
</evidence>
<feature type="transmembrane region" description="Helical" evidence="7">
    <location>
        <begin position="457"/>
        <end position="479"/>
    </location>
</feature>
<feature type="transmembrane region" description="Helical" evidence="7">
    <location>
        <begin position="382"/>
        <end position="402"/>
    </location>
</feature>
<keyword evidence="3 7" id="KW-0812">Transmembrane</keyword>
<keyword evidence="11" id="KW-1185">Reference proteome</keyword>
<evidence type="ECO:0000256" key="1">
    <source>
        <dbReference type="ARBA" id="ARBA00004651"/>
    </source>
</evidence>
<feature type="transmembrane region" description="Helical" evidence="7">
    <location>
        <begin position="20"/>
        <end position="44"/>
    </location>
</feature>
<feature type="transmembrane region" description="Helical" evidence="7">
    <location>
        <begin position="821"/>
        <end position="841"/>
    </location>
</feature>
<dbReference type="AlphaFoldDB" id="A0A9C7GCL9"/>
<dbReference type="GO" id="GO:0022857">
    <property type="term" value="F:transmembrane transporter activity"/>
    <property type="evidence" value="ECO:0007669"/>
    <property type="project" value="TreeGrafter"/>
</dbReference>
<dbReference type="InterPro" id="IPR050250">
    <property type="entry name" value="Macrolide_Exporter_MacB"/>
</dbReference>
<evidence type="ECO:0000259" key="8">
    <source>
        <dbReference type="Pfam" id="PF02687"/>
    </source>
</evidence>
<dbReference type="Pfam" id="PF12704">
    <property type="entry name" value="MacB_PCD"/>
    <property type="match status" value="1"/>
</dbReference>
<feature type="transmembrane region" description="Helical" evidence="7">
    <location>
        <begin position="332"/>
        <end position="362"/>
    </location>
</feature>
<comment type="subcellular location">
    <subcellularLocation>
        <location evidence="1">Cell membrane</location>
        <topology evidence="1">Multi-pass membrane protein</topology>
    </subcellularLocation>
</comment>
<dbReference type="InterPro" id="IPR025857">
    <property type="entry name" value="MacB_PCD"/>
</dbReference>
<feature type="domain" description="ABC3 transporter permease C-terminal" evidence="8">
    <location>
        <begin position="735"/>
        <end position="850"/>
    </location>
</feature>
<dbReference type="Pfam" id="PF02687">
    <property type="entry name" value="FtsX"/>
    <property type="match status" value="2"/>
</dbReference>
<evidence type="ECO:0000313" key="11">
    <source>
        <dbReference type="Proteomes" id="UP000789845"/>
    </source>
</evidence>
<feature type="domain" description="ABC3 transporter permease C-terminal" evidence="8">
    <location>
        <begin position="287"/>
        <end position="411"/>
    </location>
</feature>
<name>A0A9C7GCL9_9BACI</name>
<accession>A0A9C7GCL9</accession>
<reference evidence="10" key="1">
    <citation type="submission" date="2021-10" db="EMBL/GenBank/DDBJ databases">
        <authorList>
            <person name="Criscuolo A."/>
        </authorList>
    </citation>
    <scope>NUCLEOTIDE SEQUENCE</scope>
    <source>
        <strain evidence="10">CIP111885</strain>
    </source>
</reference>
<dbReference type="PANTHER" id="PTHR30572">
    <property type="entry name" value="MEMBRANE COMPONENT OF TRANSPORTER-RELATED"/>
    <property type="match status" value="1"/>
</dbReference>
<keyword evidence="5 7" id="KW-0472">Membrane</keyword>
<evidence type="ECO:0000256" key="7">
    <source>
        <dbReference type="SAM" id="Phobius"/>
    </source>
</evidence>
<evidence type="ECO:0000256" key="6">
    <source>
        <dbReference type="ARBA" id="ARBA00038076"/>
    </source>
</evidence>
<gene>
    <name evidence="10" type="ORF">NEOCIP111885_03892</name>
</gene>
<keyword evidence="4 7" id="KW-1133">Transmembrane helix</keyword>
<dbReference type="InterPro" id="IPR003838">
    <property type="entry name" value="ABC3_permease_C"/>
</dbReference>
<evidence type="ECO:0000256" key="3">
    <source>
        <dbReference type="ARBA" id="ARBA00022692"/>
    </source>
</evidence>
<protein>
    <recommendedName>
        <fullName evidence="12">ABC transporter permease</fullName>
    </recommendedName>
</protein>
<dbReference type="GO" id="GO:0005886">
    <property type="term" value="C:plasma membrane"/>
    <property type="evidence" value="ECO:0007669"/>
    <property type="project" value="UniProtKB-SubCell"/>
</dbReference>
<dbReference type="PANTHER" id="PTHR30572:SF4">
    <property type="entry name" value="ABC TRANSPORTER PERMEASE YTRF"/>
    <property type="match status" value="1"/>
</dbReference>
<evidence type="ECO:0000313" key="10">
    <source>
        <dbReference type="EMBL" id="CAG9610146.1"/>
    </source>
</evidence>
<keyword evidence="2" id="KW-1003">Cell membrane</keyword>
<feature type="transmembrane region" description="Helical" evidence="7">
    <location>
        <begin position="724"/>
        <end position="748"/>
    </location>
</feature>
<evidence type="ECO:0000259" key="9">
    <source>
        <dbReference type="Pfam" id="PF12704"/>
    </source>
</evidence>
<proteinExistence type="inferred from homology"/>
<dbReference type="EMBL" id="CAKJTG010000029">
    <property type="protein sequence ID" value="CAG9610146.1"/>
    <property type="molecule type" value="Genomic_DNA"/>
</dbReference>
<dbReference type="Proteomes" id="UP000789845">
    <property type="component" value="Unassembled WGS sequence"/>
</dbReference>